<reference evidence="3" key="1">
    <citation type="submission" date="2018-10" db="EMBL/GenBank/DDBJ databases">
        <title>Fifty Aureobasidium pullulans genomes reveal a recombining polyextremotolerant generalist.</title>
        <authorList>
            <person name="Gostincar C."/>
            <person name="Turk M."/>
            <person name="Zajc J."/>
            <person name="Gunde-Cimerman N."/>
        </authorList>
    </citation>
    <scope>NUCLEOTIDE SEQUENCE [LARGE SCALE GENOMIC DNA]</scope>
    <source>
        <strain evidence="3">EXF-10085</strain>
    </source>
</reference>
<organism evidence="3">
    <name type="scientific">Aureobasidium pullulans</name>
    <name type="common">Black yeast</name>
    <name type="synonym">Pullularia pullulans</name>
    <dbReference type="NCBI Taxonomy" id="5580"/>
    <lineage>
        <taxon>Eukaryota</taxon>
        <taxon>Fungi</taxon>
        <taxon>Dikarya</taxon>
        <taxon>Ascomycota</taxon>
        <taxon>Pezizomycotina</taxon>
        <taxon>Dothideomycetes</taxon>
        <taxon>Dothideomycetidae</taxon>
        <taxon>Dothideales</taxon>
        <taxon>Saccotheciaceae</taxon>
        <taxon>Aureobasidium</taxon>
    </lineage>
</organism>
<dbReference type="SUPFAM" id="SSF55816">
    <property type="entry name" value="5'-nucleotidase (syn. UDP-sugar hydrolase), C-terminal domain"/>
    <property type="match status" value="1"/>
</dbReference>
<feature type="chain" id="PRO_5020602374" evidence="1">
    <location>
        <begin position="22"/>
        <end position="713"/>
    </location>
</feature>
<keyword evidence="1" id="KW-0732">Signal</keyword>
<dbReference type="InterPro" id="IPR036907">
    <property type="entry name" value="5'-Nucleotdase_C_sf"/>
</dbReference>
<dbReference type="AlphaFoldDB" id="A0A4S9CXE5"/>
<dbReference type="Gene3D" id="3.60.21.10">
    <property type="match status" value="1"/>
</dbReference>
<dbReference type="InterPro" id="IPR053828">
    <property type="entry name" value="Nucleosidase_C"/>
</dbReference>
<dbReference type="Pfam" id="PF21953">
    <property type="entry name" value="NadN_nucleosid_C"/>
    <property type="match status" value="2"/>
</dbReference>
<feature type="domain" description="Putative 5'-nucleotidase C-terminal" evidence="2">
    <location>
        <begin position="511"/>
        <end position="654"/>
    </location>
</feature>
<evidence type="ECO:0000259" key="2">
    <source>
        <dbReference type="Pfam" id="PF21953"/>
    </source>
</evidence>
<dbReference type="InterPro" id="IPR006179">
    <property type="entry name" value="5_nucleotidase/apyrase"/>
</dbReference>
<evidence type="ECO:0000256" key="1">
    <source>
        <dbReference type="SAM" id="SignalP"/>
    </source>
</evidence>
<feature type="signal peptide" evidence="1">
    <location>
        <begin position="1"/>
        <end position="21"/>
    </location>
</feature>
<dbReference type="PANTHER" id="PTHR11575:SF22">
    <property type="entry name" value="ADL392WP"/>
    <property type="match status" value="1"/>
</dbReference>
<dbReference type="GO" id="GO:0016787">
    <property type="term" value="F:hydrolase activity"/>
    <property type="evidence" value="ECO:0007669"/>
    <property type="project" value="InterPro"/>
</dbReference>
<dbReference type="Gene3D" id="3.90.780.10">
    <property type="entry name" value="5'-Nucleotidase, C-terminal domain"/>
    <property type="match status" value="3"/>
</dbReference>
<feature type="domain" description="Putative 5'-nucleotidase C-terminal" evidence="2">
    <location>
        <begin position="432"/>
        <end position="502"/>
    </location>
</feature>
<dbReference type="GO" id="GO:0009166">
    <property type="term" value="P:nucleotide catabolic process"/>
    <property type="evidence" value="ECO:0007669"/>
    <property type="project" value="InterPro"/>
</dbReference>
<comment type="caution">
    <text evidence="3">The sequence shown here is derived from an EMBL/GenBank/DDBJ whole genome shotgun (WGS) entry which is preliminary data.</text>
</comment>
<protein>
    <submittedName>
        <fullName evidence="3">Calcineurin-like phosphoesterase</fullName>
    </submittedName>
</protein>
<evidence type="ECO:0000313" key="3">
    <source>
        <dbReference type="EMBL" id="THX11440.1"/>
    </source>
</evidence>
<accession>A0A4S9CXE5</accession>
<name>A0A4S9CXE5_AURPU</name>
<dbReference type="GO" id="GO:0005829">
    <property type="term" value="C:cytosol"/>
    <property type="evidence" value="ECO:0007669"/>
    <property type="project" value="TreeGrafter"/>
</dbReference>
<dbReference type="PANTHER" id="PTHR11575">
    <property type="entry name" value="5'-NUCLEOTIDASE-RELATED"/>
    <property type="match status" value="1"/>
</dbReference>
<dbReference type="EMBL" id="QZAS01000014">
    <property type="protein sequence ID" value="THX11440.1"/>
    <property type="molecule type" value="Genomic_DNA"/>
</dbReference>
<sequence>MRVTNSAWASALLALATPVFACESCEHPEQDVVMTRHVRRMQPDAQNATVAPRGPLAWGQLNVLHTTDTHVLTEIKGWLEGHIREQNYGADWGDYVSFVKQMRQKARDLDVDLLVVDTGIQDLHDGAGLSDATGVASYGGVNGELSNPIFEQLDYDLLTIGNHELYVSEIAYETFNQFAKSYGERYLTSNVQIRNPSTGELEYIGKKYRYFTTKKGRQIMAFGVLFDFTGNSNASVITKAADMVKESWFLNAVNHKNVDAFLVIGHNPVSRKSSSNTLQTVYEAIRAIKPETPIQMFGGHTHIRDFAIYDDMSVGMESGRYCETLGFLSMSGIESSHYRGKVNPKGVPNPTMKAKKVSTASASASIASSTGSSNMTFFRRYLDWNRMTFEYHAEGSQTKAFDTTKGLAVTENITATRKELNLTSIYGCAPQTWCLSCAPFMSEGSIYSLLATALSATIITEERASKPRLIITNSGHIRFDLAEGAFDYDSSFSKQPYIPTIVKLPANYVTVVSPFTDAFNYLPDVPYHLASQVLAALESGDYPSKRDLSTESFGFTQMNPSLDSCIDPPVTRDNLITKRSYPGGRIIRRQTTTTPGYVTTDDFGSDGDDTVHSKIPYYSVPNFFQANGSLPANGTLAADATVDLIFLDYVAGSVVKALNGLGGDYTDEEVTYYLPKNFTTNSYLPAYAKMAPEWQANVPNCPVGLGIGYNITS</sequence>
<gene>
    <name evidence="3" type="ORF">D6D13_04851</name>
</gene>
<proteinExistence type="predicted"/>
<dbReference type="SUPFAM" id="SSF56300">
    <property type="entry name" value="Metallo-dependent phosphatases"/>
    <property type="match status" value="1"/>
</dbReference>
<dbReference type="InterPro" id="IPR029052">
    <property type="entry name" value="Metallo-depent_PP-like"/>
</dbReference>